<sequence>MNTYEENLKSTAIATLGALAAEQDRLDSTQTSEHYNLYYAQGAQLTALDKVGATKHTLKSAGAINTECLSNDNAAVNLLATATMANGTVTTSNTNMATAASNVQIASNAIAMVAAEIGAALNNATASLYKTDVYSKLLNANALINEVANESRRVSDMAMMASSNTSEIISGPVLTQATAFKGKVDGLLKATQAEFDKFNDLYVSEKAAVGQASIAERQAEGAVKDADCEAAAIDAAYQNANAQLNVGLSVSVASVDLAATPPSCTVTVNYNGLATPDFYSVPGDLKIPAMAPQYFVALVPEAKKTTLTTDLAEQLFNAQDGNTQFKAIGATGMQLSFATDVYLNNIVPGQPYVAFLYAVLSNEYKFFINNYSDWLSAPSARFMVAEVLPTAQNITPKLPQPAEPDRPLFVNFYAAPFYPAGGQLEYRCILVEEDQNDFALGLLSKEPSPIYFDLDIALQVAPANYEKFVVAPAAPAEEPADASQAEAAAAAPSSRPRPIKPNVRIDFNSCSTDNYGNMLRPGATYRPYVLATVTGASASAYVSTLAFGDTIQLPGA</sequence>
<dbReference type="Proteomes" id="UP001205861">
    <property type="component" value="Unassembled WGS sequence"/>
</dbReference>
<evidence type="ECO:0000313" key="2">
    <source>
        <dbReference type="EMBL" id="MCS0610344.1"/>
    </source>
</evidence>
<name>A0ABT2BPA0_9BURK</name>
<comment type="caution">
    <text evidence="2">The sequence shown here is derived from an EMBL/GenBank/DDBJ whole genome shotgun (WGS) entry which is preliminary data.</text>
</comment>
<organism evidence="2 3">
    <name type="scientific">Massilia solisilvae</name>
    <dbReference type="NCBI Taxonomy" id="1811225"/>
    <lineage>
        <taxon>Bacteria</taxon>
        <taxon>Pseudomonadati</taxon>
        <taxon>Pseudomonadota</taxon>
        <taxon>Betaproteobacteria</taxon>
        <taxon>Burkholderiales</taxon>
        <taxon>Oxalobacteraceae</taxon>
        <taxon>Telluria group</taxon>
        <taxon>Massilia</taxon>
    </lineage>
</organism>
<dbReference type="RefSeq" id="WP_258857936.1">
    <property type="nucleotide sequence ID" value="NZ_JANUGV010000006.1"/>
</dbReference>
<evidence type="ECO:0000313" key="3">
    <source>
        <dbReference type="Proteomes" id="UP001205861"/>
    </source>
</evidence>
<dbReference type="EMBL" id="JANUGV010000006">
    <property type="protein sequence ID" value="MCS0610344.1"/>
    <property type="molecule type" value="Genomic_DNA"/>
</dbReference>
<proteinExistence type="predicted"/>
<feature type="region of interest" description="Disordered" evidence="1">
    <location>
        <begin position="480"/>
        <end position="503"/>
    </location>
</feature>
<reference evidence="2 3" key="1">
    <citation type="submission" date="2022-08" db="EMBL/GenBank/DDBJ databases">
        <title>Reclassification of Massilia species as members of the genera Telluria, Duganella, Pseudoduganella, Mokoshia gen. nov. and Zemynaea gen. nov. using orthogonal and non-orthogonal genome-based approaches.</title>
        <authorList>
            <person name="Bowman J.P."/>
        </authorList>
    </citation>
    <scope>NUCLEOTIDE SEQUENCE [LARGE SCALE GENOMIC DNA]</scope>
    <source>
        <strain evidence="2 3">JCM 31607</strain>
    </source>
</reference>
<feature type="compositionally biased region" description="Low complexity" evidence="1">
    <location>
        <begin position="480"/>
        <end position="496"/>
    </location>
</feature>
<protein>
    <submittedName>
        <fullName evidence="2">Uncharacterized protein</fullName>
    </submittedName>
</protein>
<evidence type="ECO:0000256" key="1">
    <source>
        <dbReference type="SAM" id="MobiDB-lite"/>
    </source>
</evidence>
<keyword evidence="3" id="KW-1185">Reference proteome</keyword>
<accession>A0ABT2BPA0</accession>
<gene>
    <name evidence="2" type="ORF">NX773_19435</name>
</gene>